<evidence type="ECO:0000313" key="5">
    <source>
        <dbReference type="WBParaSite" id="PTRK_0000641300.1"/>
    </source>
</evidence>
<evidence type="ECO:0000256" key="1">
    <source>
        <dbReference type="ARBA" id="ARBA00007818"/>
    </source>
</evidence>
<evidence type="ECO:0000256" key="3">
    <source>
        <dbReference type="ARBA" id="ARBA00022833"/>
    </source>
</evidence>
<proteinExistence type="inferred from homology"/>
<organism evidence="4 5">
    <name type="scientific">Parastrongyloides trichosuri</name>
    <name type="common">Possum-specific nematode worm</name>
    <dbReference type="NCBI Taxonomy" id="131310"/>
    <lineage>
        <taxon>Eukaryota</taxon>
        <taxon>Metazoa</taxon>
        <taxon>Ecdysozoa</taxon>
        <taxon>Nematoda</taxon>
        <taxon>Chromadorea</taxon>
        <taxon>Rhabditida</taxon>
        <taxon>Tylenchina</taxon>
        <taxon>Panagrolaimomorpha</taxon>
        <taxon>Strongyloidoidea</taxon>
        <taxon>Strongyloididae</taxon>
        <taxon>Parastrongyloides</taxon>
    </lineage>
</organism>
<dbReference type="WBParaSite" id="PTRK_0000641300.1">
    <property type="protein sequence ID" value="PTRK_0000641300.1"/>
    <property type="gene ID" value="PTRK_0000641300"/>
</dbReference>
<comment type="similarity">
    <text evidence="1">Belongs to the UPF0587 family.</text>
</comment>
<evidence type="ECO:0000256" key="2">
    <source>
        <dbReference type="ARBA" id="ARBA00022723"/>
    </source>
</evidence>
<dbReference type="PANTHER" id="PTHR12857:SF0">
    <property type="entry name" value="CXXC MOTIF CONTAINING ZINC BINDING PROTEIN"/>
    <property type="match status" value="1"/>
</dbReference>
<dbReference type="GO" id="GO:0008270">
    <property type="term" value="F:zinc ion binding"/>
    <property type="evidence" value="ECO:0007669"/>
    <property type="project" value="TreeGrafter"/>
</dbReference>
<dbReference type="AlphaFoldDB" id="A0A0N4ZF82"/>
<dbReference type="SUPFAM" id="SSF141678">
    <property type="entry name" value="MAL13P1.257-like"/>
    <property type="match status" value="1"/>
</dbReference>
<evidence type="ECO:0000313" key="4">
    <source>
        <dbReference type="Proteomes" id="UP000038045"/>
    </source>
</evidence>
<accession>A0A0N4ZF82</accession>
<keyword evidence="2" id="KW-0479">Metal-binding</keyword>
<dbReference type="Proteomes" id="UP000038045">
    <property type="component" value="Unplaced"/>
</dbReference>
<dbReference type="InterPro" id="IPR008584">
    <property type="entry name" value="CXXC_Zn-binding_euk"/>
</dbReference>
<protein>
    <submittedName>
        <fullName evidence="5">UPF0587 protein CG4646</fullName>
    </submittedName>
</protein>
<keyword evidence="3" id="KW-0862">Zinc</keyword>
<reference evidence="5" key="1">
    <citation type="submission" date="2017-02" db="UniProtKB">
        <authorList>
            <consortium name="WormBaseParasite"/>
        </authorList>
    </citation>
    <scope>IDENTIFICATION</scope>
</reference>
<dbReference type="Pfam" id="PF05907">
    <property type="entry name" value="CXXC_Zn-b_euk"/>
    <property type="match status" value="1"/>
</dbReference>
<name>A0A0N4ZF82_PARTI</name>
<dbReference type="PANTHER" id="PTHR12857">
    <property type="entry name" value="CXXC MOTIF CONTAINING ZINC BINDING PROTEIN"/>
    <property type="match status" value="1"/>
</dbReference>
<sequence length="163" mass="19095">MPVFALQIKCNLNNIEKLIPDDETSFRWYIKLKCSNCGEEDSKWKYVVFNETFDTLKGRSECHLVEKCALCGRQNTLEIKPGTFHNYASEKNEQFQTLVEFDCRGIEPIAFDFRNNWQAVASDSGTVFDDVDLSEGMWTEYDEKENRCVEITELESRFFLLKK</sequence>
<keyword evidence="4" id="KW-1185">Reference proteome</keyword>